<feature type="transmembrane region" description="Helical" evidence="2">
    <location>
        <begin position="241"/>
        <end position="261"/>
    </location>
</feature>
<feature type="compositionally biased region" description="Polar residues" evidence="1">
    <location>
        <begin position="1"/>
        <end position="10"/>
    </location>
</feature>
<evidence type="ECO:0008006" key="7">
    <source>
        <dbReference type="Google" id="ProtNLM"/>
    </source>
</evidence>
<feature type="region of interest" description="Disordered" evidence="1">
    <location>
        <begin position="584"/>
        <end position="631"/>
    </location>
</feature>
<dbReference type="InterPro" id="IPR018823">
    <property type="entry name" value="ArAE_2_N"/>
</dbReference>
<feature type="region of interest" description="Disordered" evidence="1">
    <location>
        <begin position="1"/>
        <end position="43"/>
    </location>
</feature>
<feature type="compositionally biased region" description="Basic and acidic residues" evidence="1">
    <location>
        <begin position="14"/>
        <end position="26"/>
    </location>
</feature>
<feature type="transmembrane region" description="Helical" evidence="2">
    <location>
        <begin position="209"/>
        <end position="229"/>
    </location>
</feature>
<dbReference type="Pfam" id="PF10334">
    <property type="entry name" value="BRE4"/>
    <property type="match status" value="1"/>
</dbReference>
<evidence type="ECO:0000256" key="1">
    <source>
        <dbReference type="SAM" id="MobiDB-lite"/>
    </source>
</evidence>
<dbReference type="EMBL" id="JARKIE010000129">
    <property type="protein sequence ID" value="KAJ7679684.1"/>
    <property type="molecule type" value="Genomic_DNA"/>
</dbReference>
<protein>
    <recommendedName>
        <fullName evidence="7">ER transporter 6TM N-terminal domain-containing protein</fullName>
    </recommendedName>
</protein>
<keyword evidence="2" id="KW-0472">Membrane</keyword>
<comment type="caution">
    <text evidence="5">The sequence shown here is derived from an EMBL/GenBank/DDBJ whole genome shotgun (WGS) entry which is preliminary data.</text>
</comment>
<organism evidence="5 6">
    <name type="scientific">Mycena rosella</name>
    <name type="common">Pink bonnet</name>
    <name type="synonym">Agaricus rosellus</name>
    <dbReference type="NCBI Taxonomy" id="1033263"/>
    <lineage>
        <taxon>Eukaryota</taxon>
        <taxon>Fungi</taxon>
        <taxon>Dikarya</taxon>
        <taxon>Basidiomycota</taxon>
        <taxon>Agaricomycotina</taxon>
        <taxon>Agaricomycetes</taxon>
        <taxon>Agaricomycetidae</taxon>
        <taxon>Agaricales</taxon>
        <taxon>Marasmiineae</taxon>
        <taxon>Mycenaceae</taxon>
        <taxon>Mycena</taxon>
    </lineage>
</organism>
<dbReference type="InterPro" id="IPR018820">
    <property type="entry name" value="BRE4-related_DUF2421"/>
</dbReference>
<feature type="transmembrane region" description="Helical" evidence="2">
    <location>
        <begin position="109"/>
        <end position="139"/>
    </location>
</feature>
<evidence type="ECO:0000256" key="2">
    <source>
        <dbReference type="SAM" id="Phobius"/>
    </source>
</evidence>
<feature type="compositionally biased region" description="Polar residues" evidence="1">
    <location>
        <begin position="593"/>
        <end position="604"/>
    </location>
</feature>
<evidence type="ECO:0000313" key="6">
    <source>
        <dbReference type="Proteomes" id="UP001221757"/>
    </source>
</evidence>
<feature type="transmembrane region" description="Helical" evidence="2">
    <location>
        <begin position="748"/>
        <end position="770"/>
    </location>
</feature>
<dbReference type="PANTHER" id="PTHR37994">
    <property type="entry name" value="ARAE_2_N DOMAIN-CONTAINING PROTEIN-RELATED"/>
    <property type="match status" value="1"/>
</dbReference>
<keyword evidence="6" id="KW-1185">Reference proteome</keyword>
<dbReference type="PANTHER" id="PTHR37994:SF3">
    <property type="entry name" value="ER TRANSPORTER 6TM N-TERMINAL DOMAIN-CONTAINING PROTEIN"/>
    <property type="match status" value="1"/>
</dbReference>
<feature type="domain" description="Putative ER transporter 6TM N-terminal" evidence="4">
    <location>
        <begin position="55"/>
        <end position="492"/>
    </location>
</feature>
<reference evidence="5" key="1">
    <citation type="submission" date="2023-03" db="EMBL/GenBank/DDBJ databases">
        <title>Massive genome expansion in bonnet fungi (Mycena s.s.) driven by repeated elements and novel gene families across ecological guilds.</title>
        <authorList>
            <consortium name="Lawrence Berkeley National Laboratory"/>
            <person name="Harder C.B."/>
            <person name="Miyauchi S."/>
            <person name="Viragh M."/>
            <person name="Kuo A."/>
            <person name="Thoen E."/>
            <person name="Andreopoulos B."/>
            <person name="Lu D."/>
            <person name="Skrede I."/>
            <person name="Drula E."/>
            <person name="Henrissat B."/>
            <person name="Morin E."/>
            <person name="Kohler A."/>
            <person name="Barry K."/>
            <person name="LaButti K."/>
            <person name="Morin E."/>
            <person name="Salamov A."/>
            <person name="Lipzen A."/>
            <person name="Mereny Z."/>
            <person name="Hegedus B."/>
            <person name="Baldrian P."/>
            <person name="Stursova M."/>
            <person name="Weitz H."/>
            <person name="Taylor A."/>
            <person name="Grigoriev I.V."/>
            <person name="Nagy L.G."/>
            <person name="Martin F."/>
            <person name="Kauserud H."/>
        </authorList>
    </citation>
    <scope>NUCLEOTIDE SEQUENCE</scope>
    <source>
        <strain evidence="5">CBHHK067</strain>
    </source>
</reference>
<sequence>MSTSSVSEANGKSRPTEELGGGKEGEGGGSSSEGGKVKEERTAAVPPPTGGFFAWVVPALKKRRMLKTWVRCVLALAGAMVLLVDHATLNTMGQAGFFAAIVSVMLPPSLALSVFVLASITLLLGMLLGWAWGAACMAAALSVQDKALLAARQVAAQKSLVAGISPTVQIQSLVFHGYFLDTRSSAVYGAMFFIGTFAMGALRAKAPRLALLGIFGTIVMDVFCSTGPLLPTAQYTIAKMFLIPTCYYLAIAIASLVLIFPESLNHIWLTMLDQAFFGPTLSILSLQATALAARPSDHAGWAGIAGKVAAARAGLGGGLAGLAAQIGLIDLEISVGRLGPGDLKRLAPELRALGFRTSGLMAFQTAVTTANTDAAVVSPAAAADEPDPRAHSRFARKRKLIVEREARHGHDLDTMVPILGAASAPLRTASEAALVALRAWFVGCNSGRWTGLVRRKDEKVVKERQQGLVEVRDKLGAALAEFRAVERVKLIKPYERFFDPETGRLLASIGRAAEDPEMFSVRSLFICFVFCDTLDAFAARVHRILGLVVELDVKRPSPRLWMPSGFGMIGRKLMSRSEVTAGDTQPLAMGTASDPTNFDPQGSMDNVDDDVPDDEDEVPARPRNPDALPPTSGLGRFFVGLGAALRFFKTPEAYRAAGTPLVPRTAWFFYGNKGLWRSSWHRQPRNIAGDQLFGLATRLLGTLAGLLVGMSCGTSPRPGRPTGTRHVLDDDRCDDGVRRGYSWLDTHFPLLANTGVGIAVGLLVIIGFTAGELGSIFGQEVEAFLAEEARARGGHYEKEKIDLVGVGNSEETLSPKERRVRKVGRRVLVVFERLQGLAPSLMTGRWEPQVQGLWPHEQYQLLHAKETKLITSLALLNGAFSKLDTKWCSILVHRTPFLNPNLLSDIFSTIDILSHALEAGHPVPASLPCLRDRLIYHDAHIRAMSGGEPVRTTVALPVDKDDSDSESGASEFVAGKVDGASIGFEELSLSVLMDEQLPTHSTGTLHYLFHFLLYPRSNDVAFTAVIALASILTLIDEIGVIVRELCGETTFRGFDALHHEFLGREEAAIGTFPRKT</sequence>
<keyword evidence="2" id="KW-1133">Transmembrane helix</keyword>
<accession>A0AAD7GBL2</accession>
<feature type="transmembrane region" description="Helical" evidence="2">
    <location>
        <begin position="185"/>
        <end position="202"/>
    </location>
</feature>
<evidence type="ECO:0000313" key="5">
    <source>
        <dbReference type="EMBL" id="KAJ7679684.1"/>
    </source>
</evidence>
<dbReference type="Proteomes" id="UP001221757">
    <property type="component" value="Unassembled WGS sequence"/>
</dbReference>
<proteinExistence type="predicted"/>
<evidence type="ECO:0000259" key="4">
    <source>
        <dbReference type="Pfam" id="PF10337"/>
    </source>
</evidence>
<feature type="domain" description="DUF2421" evidence="3">
    <location>
        <begin position="822"/>
        <end position="935"/>
    </location>
</feature>
<feature type="transmembrane region" description="Helical" evidence="2">
    <location>
        <begin position="69"/>
        <end position="89"/>
    </location>
</feature>
<name>A0AAD7GBL2_MYCRO</name>
<evidence type="ECO:0000259" key="3">
    <source>
        <dbReference type="Pfam" id="PF10334"/>
    </source>
</evidence>
<dbReference type="Pfam" id="PF10337">
    <property type="entry name" value="ArAE_2_N"/>
    <property type="match status" value="1"/>
</dbReference>
<dbReference type="AlphaFoldDB" id="A0AAD7GBL2"/>
<feature type="compositionally biased region" description="Acidic residues" evidence="1">
    <location>
        <begin position="606"/>
        <end position="617"/>
    </location>
</feature>
<gene>
    <name evidence="5" type="ORF">B0H17DRAFT_1077726</name>
</gene>
<keyword evidence="2" id="KW-0812">Transmembrane</keyword>